<dbReference type="GO" id="GO:0004185">
    <property type="term" value="F:serine-type carboxypeptidase activity"/>
    <property type="evidence" value="ECO:0007669"/>
    <property type="project" value="InterPro"/>
</dbReference>
<dbReference type="PRINTS" id="PR00922">
    <property type="entry name" value="DADACBPTASE3"/>
</dbReference>
<name>A0A916U2F4_9SPHI</name>
<dbReference type="Proteomes" id="UP000651668">
    <property type="component" value="Unassembled WGS sequence"/>
</dbReference>
<evidence type="ECO:0000313" key="4">
    <source>
        <dbReference type="Proteomes" id="UP000651668"/>
    </source>
</evidence>
<evidence type="ECO:0000256" key="1">
    <source>
        <dbReference type="ARBA" id="ARBA00006096"/>
    </source>
</evidence>
<dbReference type="GO" id="GO:0000270">
    <property type="term" value="P:peptidoglycan metabolic process"/>
    <property type="evidence" value="ECO:0007669"/>
    <property type="project" value="TreeGrafter"/>
</dbReference>
<sequence>MRKIIIGLLASIVCSACSMNQKMARQVARQFDQPAITNQYHTGFALYDLEARKMIYEKDADRYFVPASNTKLFTFYAGLKMLGDSIPALRYVERGDSLIFWGTGDPSFLENALNSNRALDFLKASRKKLFFAPGRYTGNFYGNGWSWDDFNDYYQPEISEFPIKDNMLALSSQNGKLQVLPASMNSCLIKDASAAQSSFRVVRAFDQNVFRYPDMPVPADYTQYVPYKTSTVLTINLLTDTLKRPVGIVKMKMPVDAKTLFSTERDAVLKAMMLPSDNFIAEQLLLVYSNAIGQDLNGGAAISHVRKKYLANLPGNASWVDGSGLSRANLFSPRAMVAVLDSIYRTVNDQKRLFDMLPAGGKSGTLKNAYPKTDNPFVYGKTGTLSGVHNQSGYVLTKKGKVLLYSFMNNNYVLPTAEVRKEMARVVGYIHEHF</sequence>
<comment type="caution">
    <text evidence="3">The sequence shown here is derived from an EMBL/GenBank/DDBJ whole genome shotgun (WGS) entry which is preliminary data.</text>
</comment>
<evidence type="ECO:0000313" key="3">
    <source>
        <dbReference type="EMBL" id="GGC56186.1"/>
    </source>
</evidence>
<reference evidence="3" key="2">
    <citation type="submission" date="2020-09" db="EMBL/GenBank/DDBJ databases">
        <authorList>
            <person name="Sun Q."/>
            <person name="Zhou Y."/>
        </authorList>
    </citation>
    <scope>NUCLEOTIDE SEQUENCE</scope>
    <source>
        <strain evidence="3">CGMCC 1.15343</strain>
    </source>
</reference>
<reference evidence="3" key="1">
    <citation type="journal article" date="2014" name="Int. J. Syst. Evol. Microbiol.">
        <title>Complete genome sequence of Corynebacterium casei LMG S-19264T (=DSM 44701T), isolated from a smear-ripened cheese.</title>
        <authorList>
            <consortium name="US DOE Joint Genome Institute (JGI-PGF)"/>
            <person name="Walter F."/>
            <person name="Albersmeier A."/>
            <person name="Kalinowski J."/>
            <person name="Ruckert C."/>
        </authorList>
    </citation>
    <scope>NUCLEOTIDE SEQUENCE</scope>
    <source>
        <strain evidence="3">CGMCC 1.15343</strain>
    </source>
</reference>
<keyword evidence="4" id="KW-1185">Reference proteome</keyword>
<dbReference type="GO" id="GO:0006508">
    <property type="term" value="P:proteolysis"/>
    <property type="evidence" value="ECO:0007669"/>
    <property type="project" value="InterPro"/>
</dbReference>
<dbReference type="EMBL" id="BMIL01000002">
    <property type="protein sequence ID" value="GGC56186.1"/>
    <property type="molecule type" value="Genomic_DNA"/>
</dbReference>
<proteinExistence type="inferred from homology"/>
<evidence type="ECO:0000256" key="2">
    <source>
        <dbReference type="ARBA" id="ARBA00022801"/>
    </source>
</evidence>
<protein>
    <submittedName>
        <fullName evidence="3">D-alanyl-D-alanine carboxypeptidase</fullName>
    </submittedName>
</protein>
<dbReference type="InterPro" id="IPR000667">
    <property type="entry name" value="Peptidase_S13"/>
</dbReference>
<accession>A0A916U2F4</accession>
<keyword evidence="3" id="KW-0645">Protease</keyword>
<dbReference type="Gene3D" id="3.40.710.10">
    <property type="entry name" value="DD-peptidase/beta-lactamase superfamily"/>
    <property type="match status" value="2"/>
</dbReference>
<comment type="similarity">
    <text evidence="1">Belongs to the peptidase S13 family.</text>
</comment>
<dbReference type="AlphaFoldDB" id="A0A916U2F4"/>
<gene>
    <name evidence="3" type="primary">dacB</name>
    <name evidence="3" type="ORF">GCM10011387_07170</name>
</gene>
<dbReference type="PANTHER" id="PTHR30023:SF0">
    <property type="entry name" value="PENICILLIN-SENSITIVE CARBOXYPEPTIDASE A"/>
    <property type="match status" value="1"/>
</dbReference>
<dbReference type="SUPFAM" id="SSF56601">
    <property type="entry name" value="beta-lactamase/transpeptidase-like"/>
    <property type="match status" value="1"/>
</dbReference>
<dbReference type="InterPro" id="IPR012338">
    <property type="entry name" value="Beta-lactam/transpept-like"/>
</dbReference>
<dbReference type="PANTHER" id="PTHR30023">
    <property type="entry name" value="D-ALANYL-D-ALANINE CARBOXYPEPTIDASE"/>
    <property type="match status" value="1"/>
</dbReference>
<dbReference type="RefSeq" id="WP_188625469.1">
    <property type="nucleotide sequence ID" value="NZ_BMIL01000002.1"/>
</dbReference>
<organism evidence="3 4">
    <name type="scientific">Pedobacter quisquiliarum</name>
    <dbReference type="NCBI Taxonomy" id="1834438"/>
    <lineage>
        <taxon>Bacteria</taxon>
        <taxon>Pseudomonadati</taxon>
        <taxon>Bacteroidota</taxon>
        <taxon>Sphingobacteriia</taxon>
        <taxon>Sphingobacteriales</taxon>
        <taxon>Sphingobacteriaceae</taxon>
        <taxon>Pedobacter</taxon>
    </lineage>
</organism>
<keyword evidence="3" id="KW-0121">Carboxypeptidase</keyword>
<keyword evidence="2" id="KW-0378">Hydrolase</keyword>
<dbReference type="Pfam" id="PF02113">
    <property type="entry name" value="Peptidase_S13"/>
    <property type="match status" value="1"/>
</dbReference>